<sequence length="69" mass="7636">MIKWFALPEFYALGVNLLNFKMLLVCHPLGINIILTLSADLSEVVLSKAWGGRKEETSLSAGDIKKFLA</sequence>
<reference evidence="1" key="1">
    <citation type="submission" date="2018-02" db="EMBL/GenBank/DDBJ databases">
        <title>Rhizophora mucronata_Transcriptome.</title>
        <authorList>
            <person name="Meera S.P."/>
            <person name="Sreeshan A."/>
            <person name="Augustine A."/>
        </authorList>
    </citation>
    <scope>NUCLEOTIDE SEQUENCE</scope>
    <source>
        <tissue evidence="1">Leaf</tissue>
    </source>
</reference>
<proteinExistence type="predicted"/>
<name>A0A2P2LVW9_RHIMU</name>
<dbReference type="AlphaFoldDB" id="A0A2P2LVW9"/>
<protein>
    <submittedName>
        <fullName evidence="1">Alpha-1 2-Mannosidase</fullName>
    </submittedName>
</protein>
<organism evidence="1">
    <name type="scientific">Rhizophora mucronata</name>
    <name type="common">Asiatic mangrove</name>
    <dbReference type="NCBI Taxonomy" id="61149"/>
    <lineage>
        <taxon>Eukaryota</taxon>
        <taxon>Viridiplantae</taxon>
        <taxon>Streptophyta</taxon>
        <taxon>Embryophyta</taxon>
        <taxon>Tracheophyta</taxon>
        <taxon>Spermatophyta</taxon>
        <taxon>Magnoliopsida</taxon>
        <taxon>eudicotyledons</taxon>
        <taxon>Gunneridae</taxon>
        <taxon>Pentapetalae</taxon>
        <taxon>rosids</taxon>
        <taxon>fabids</taxon>
        <taxon>Malpighiales</taxon>
        <taxon>Rhizophoraceae</taxon>
        <taxon>Rhizophora</taxon>
    </lineage>
</organism>
<dbReference type="EMBL" id="GGEC01041635">
    <property type="protein sequence ID" value="MBX22119.1"/>
    <property type="molecule type" value="Transcribed_RNA"/>
</dbReference>
<accession>A0A2P2LVW9</accession>
<evidence type="ECO:0000313" key="1">
    <source>
        <dbReference type="EMBL" id="MBX22119.1"/>
    </source>
</evidence>